<accession>A0A975BCY3</accession>
<dbReference type="InterPro" id="IPR036890">
    <property type="entry name" value="HATPase_C_sf"/>
</dbReference>
<dbReference type="SMART" id="SM00086">
    <property type="entry name" value="PAC"/>
    <property type="match status" value="1"/>
</dbReference>
<evidence type="ECO:0000259" key="23">
    <source>
        <dbReference type="PROSITE" id="PS50113"/>
    </source>
</evidence>
<keyword evidence="4" id="KW-1003">Cell membrane</keyword>
<dbReference type="SMART" id="SM00387">
    <property type="entry name" value="HATPase_c"/>
    <property type="match status" value="1"/>
</dbReference>
<feature type="domain" description="HPt" evidence="24">
    <location>
        <begin position="758"/>
        <end position="851"/>
    </location>
</feature>
<evidence type="ECO:0000256" key="1">
    <source>
        <dbReference type="ARBA" id="ARBA00000085"/>
    </source>
</evidence>
<dbReference type="SMART" id="SM00388">
    <property type="entry name" value="HisKA"/>
    <property type="match status" value="1"/>
</dbReference>
<dbReference type="InterPro" id="IPR036641">
    <property type="entry name" value="HPT_dom_sf"/>
</dbReference>
<dbReference type="CDD" id="cd17546">
    <property type="entry name" value="REC_hyHK_CKI1_RcsC-like"/>
    <property type="match status" value="1"/>
</dbReference>
<dbReference type="GO" id="GO:0000155">
    <property type="term" value="F:phosphorelay sensor kinase activity"/>
    <property type="evidence" value="ECO:0007669"/>
    <property type="project" value="InterPro"/>
</dbReference>
<comment type="subunit">
    <text evidence="14">At low DSF concentrations, interacts with RpfF.</text>
</comment>
<feature type="modified residue" description="4-aspartylphosphate" evidence="17">
    <location>
        <position position="658"/>
    </location>
</feature>
<dbReference type="InterPro" id="IPR036097">
    <property type="entry name" value="HisK_dim/P_sf"/>
</dbReference>
<dbReference type="InterPro" id="IPR035965">
    <property type="entry name" value="PAS-like_dom_sf"/>
</dbReference>
<dbReference type="CDD" id="cd00088">
    <property type="entry name" value="HPT"/>
    <property type="match status" value="1"/>
</dbReference>
<evidence type="ECO:0000256" key="6">
    <source>
        <dbReference type="ARBA" id="ARBA00022679"/>
    </source>
</evidence>
<dbReference type="InterPro" id="IPR005467">
    <property type="entry name" value="His_kinase_dom"/>
</dbReference>
<organism evidence="25 26">
    <name type="scientific">Desulfonema limicola</name>
    <dbReference type="NCBI Taxonomy" id="45656"/>
    <lineage>
        <taxon>Bacteria</taxon>
        <taxon>Pseudomonadati</taxon>
        <taxon>Thermodesulfobacteriota</taxon>
        <taxon>Desulfobacteria</taxon>
        <taxon>Desulfobacterales</taxon>
        <taxon>Desulfococcaceae</taxon>
        <taxon>Desulfonema</taxon>
    </lineage>
</organism>
<dbReference type="PROSITE" id="PS50113">
    <property type="entry name" value="PAC"/>
    <property type="match status" value="1"/>
</dbReference>
<feature type="coiled-coil region" evidence="18">
    <location>
        <begin position="75"/>
        <end position="102"/>
    </location>
</feature>
<dbReference type="Pfam" id="PF00072">
    <property type="entry name" value="Response_reg"/>
    <property type="match status" value="2"/>
</dbReference>
<dbReference type="InterPro" id="IPR011006">
    <property type="entry name" value="CheY-like_superfamily"/>
</dbReference>
<dbReference type="KEGG" id="dli:dnl_53910"/>
<keyword evidence="8" id="KW-0547">Nucleotide-binding</keyword>
<evidence type="ECO:0000256" key="8">
    <source>
        <dbReference type="ARBA" id="ARBA00022741"/>
    </source>
</evidence>
<evidence type="ECO:0000256" key="17">
    <source>
        <dbReference type="PROSITE-ProRule" id="PRU00169"/>
    </source>
</evidence>
<dbReference type="AlphaFoldDB" id="A0A975BCY3"/>
<evidence type="ECO:0000256" key="11">
    <source>
        <dbReference type="ARBA" id="ARBA00022989"/>
    </source>
</evidence>
<dbReference type="Pfam" id="PF02518">
    <property type="entry name" value="HATPase_c"/>
    <property type="match status" value="1"/>
</dbReference>
<evidence type="ECO:0000313" key="26">
    <source>
        <dbReference type="Proteomes" id="UP000663720"/>
    </source>
</evidence>
<dbReference type="Gene3D" id="1.10.287.130">
    <property type="match status" value="1"/>
</dbReference>
<evidence type="ECO:0000256" key="2">
    <source>
        <dbReference type="ARBA" id="ARBA00004651"/>
    </source>
</evidence>
<protein>
    <recommendedName>
        <fullName evidence="15">Sensory/regulatory protein RpfC</fullName>
        <ecNumber evidence="3">2.7.13.3</ecNumber>
    </recommendedName>
</protein>
<proteinExistence type="predicted"/>
<dbReference type="PANTHER" id="PTHR45339">
    <property type="entry name" value="HYBRID SIGNAL TRANSDUCTION HISTIDINE KINASE J"/>
    <property type="match status" value="1"/>
</dbReference>
<dbReference type="FunFam" id="3.30.565.10:FF:000010">
    <property type="entry name" value="Sensor histidine kinase RcsC"/>
    <property type="match status" value="1"/>
</dbReference>
<keyword evidence="7 19" id="KW-0812">Transmembrane</keyword>
<feature type="transmembrane region" description="Helical" evidence="19">
    <location>
        <begin position="20"/>
        <end position="39"/>
    </location>
</feature>
<sequence>METNKFVNRYHAVNKNKMILTGLVLAVLSWILASVLDFFLLKNVSFSQVIFNPGPEQIWIRLIVVCLFLIFGSHAQFIIDQRKQAEDALRESENKYKSIIEAIDDGYYEIDLDGNFTFFNDSMCRIMGYSREQMAGMNFEAFKKFYRPGRASNVFEWTFTKKDGTRIIFESSVSLIKNQEGRTIGFRGLLRDVTQHKKEQELEQAKLAAEVANKAKSEFLANMSHEIRTPLNSIIGLIELILETQLTSEQREDLDVVISAAYALLSVINDILDFSKIEAGKLELEYSLFNLRDFLGDSLRIMAAKSHDKGIELAYRVLPDVPDQLTGDPSRLRQVILNLVGNAVKFTDKGEIIVTVRCKEKNDSRACLHFSVHDTGIGIPKEKQDNIFSAFEQADSSISRKFGGTGLGLTISAQLVNLMQGNIQLESEPGRGSVFNFTAWFTVISDGDYAYELLSDIDVSKIKTLVVDDNESNRHIIQEMLESWKMEAHTVPGMIEAREAFAAAEKEKKPFILNIIDSEMPVYDGFLLAEWIRDHSKSQYDNIIMMLTSSKNRNQENLNKLNIKNSVTKPVRPSDLLDAVIKTLNLSKLSGESAQEITEKLPVQDSPLKILVAEDTLFNQKFIFRLLNHRGHQPVIVENGLQVLDILKQESFDLILMDVQMPEMDGFEATIAIREKEKETGLHIPIIAMTAHSMKGDRENCLQAGMDDYVSKPVSSEILFNTIHRLVPKAVVPKIKPEHPVFARSIDKENLMKAFDNDWEFFSECLDMFAEEYPKMLEILREFIEDKDCEGVRRTAHAIKGMMGNFQAYSVANTALTIEEMGRRHDLSQAKQVFDNLVTGIETIENILKNLSERD</sequence>
<evidence type="ECO:0000259" key="22">
    <source>
        <dbReference type="PROSITE" id="PS50112"/>
    </source>
</evidence>
<feature type="modified residue" description="4-aspartylphosphate" evidence="17">
    <location>
        <position position="517"/>
    </location>
</feature>
<dbReference type="NCBIfam" id="TIGR00229">
    <property type="entry name" value="sensory_box"/>
    <property type="match status" value="1"/>
</dbReference>
<dbReference type="InterPro" id="IPR000700">
    <property type="entry name" value="PAS-assoc_C"/>
</dbReference>
<dbReference type="SUPFAM" id="SSF47226">
    <property type="entry name" value="Histidine-containing phosphotransfer domain, HPT domain"/>
    <property type="match status" value="1"/>
</dbReference>
<evidence type="ECO:0000256" key="3">
    <source>
        <dbReference type="ARBA" id="ARBA00012438"/>
    </source>
</evidence>
<dbReference type="InterPro" id="IPR000014">
    <property type="entry name" value="PAS"/>
</dbReference>
<dbReference type="Pfam" id="PF01627">
    <property type="entry name" value="Hpt"/>
    <property type="match status" value="1"/>
</dbReference>
<dbReference type="CDD" id="cd00082">
    <property type="entry name" value="HisKA"/>
    <property type="match status" value="1"/>
</dbReference>
<keyword evidence="5 17" id="KW-0597">Phosphoprotein</keyword>
<dbReference type="SUPFAM" id="SSF55785">
    <property type="entry name" value="PYP-like sensor domain (PAS domain)"/>
    <property type="match status" value="1"/>
</dbReference>
<dbReference type="SUPFAM" id="SSF47384">
    <property type="entry name" value="Homodimeric domain of signal transducing histidine kinase"/>
    <property type="match status" value="1"/>
</dbReference>
<feature type="modified residue" description="Phosphohistidine" evidence="16">
    <location>
        <position position="797"/>
    </location>
</feature>
<dbReference type="SUPFAM" id="SSF52172">
    <property type="entry name" value="CheY-like"/>
    <property type="match status" value="2"/>
</dbReference>
<evidence type="ECO:0000256" key="18">
    <source>
        <dbReference type="SAM" id="Coils"/>
    </source>
</evidence>
<keyword evidence="6" id="KW-0808">Transferase</keyword>
<dbReference type="PROSITE" id="PS50112">
    <property type="entry name" value="PAS"/>
    <property type="match status" value="1"/>
</dbReference>
<dbReference type="Pfam" id="PF13426">
    <property type="entry name" value="PAS_9"/>
    <property type="match status" value="1"/>
</dbReference>
<dbReference type="EMBL" id="CP061799">
    <property type="protein sequence ID" value="QTA82998.1"/>
    <property type="molecule type" value="Genomic_DNA"/>
</dbReference>
<dbReference type="EC" id="2.7.13.3" evidence="3"/>
<dbReference type="InterPro" id="IPR001789">
    <property type="entry name" value="Sig_transdc_resp-reg_receiver"/>
</dbReference>
<dbReference type="Gene3D" id="1.20.120.160">
    <property type="entry name" value="HPT domain"/>
    <property type="match status" value="1"/>
</dbReference>
<dbReference type="PRINTS" id="PR00344">
    <property type="entry name" value="BCTRLSENSOR"/>
</dbReference>
<dbReference type="Proteomes" id="UP000663720">
    <property type="component" value="Chromosome"/>
</dbReference>
<dbReference type="PROSITE" id="PS50894">
    <property type="entry name" value="HPT"/>
    <property type="match status" value="1"/>
</dbReference>
<feature type="domain" description="Histidine kinase" evidence="20">
    <location>
        <begin position="222"/>
        <end position="443"/>
    </location>
</feature>
<reference evidence="25" key="1">
    <citation type="journal article" date="2021" name="Microb. Physiol.">
        <title>Proteogenomic Insights into the Physiology of Marine, Sulfate-Reducing, Filamentous Desulfonema limicola and Desulfonema magnum.</title>
        <authorList>
            <person name="Schnaars V."/>
            <person name="Wohlbrand L."/>
            <person name="Scheve S."/>
            <person name="Hinrichs C."/>
            <person name="Reinhardt R."/>
            <person name="Rabus R."/>
        </authorList>
    </citation>
    <scope>NUCLEOTIDE SEQUENCE</scope>
    <source>
        <strain evidence="25">5ac10</strain>
    </source>
</reference>
<feature type="domain" description="Response regulatory" evidence="21">
    <location>
        <begin position="609"/>
        <end position="727"/>
    </location>
</feature>
<keyword evidence="13 19" id="KW-0472">Membrane</keyword>
<gene>
    <name evidence="25" type="ORF">dnl_53910</name>
</gene>
<comment type="subcellular location">
    <subcellularLocation>
        <location evidence="2">Cell membrane</location>
        <topology evidence="2">Multi-pass membrane protein</topology>
    </subcellularLocation>
</comment>
<dbReference type="InterPro" id="IPR003661">
    <property type="entry name" value="HisK_dim/P_dom"/>
</dbReference>
<feature type="domain" description="PAS" evidence="22">
    <location>
        <begin position="92"/>
        <end position="148"/>
    </location>
</feature>
<dbReference type="InterPro" id="IPR008207">
    <property type="entry name" value="Sig_transdc_His_kin_Hpt_dom"/>
</dbReference>
<dbReference type="Gene3D" id="3.40.50.2300">
    <property type="match status" value="2"/>
</dbReference>
<evidence type="ECO:0000256" key="19">
    <source>
        <dbReference type="SAM" id="Phobius"/>
    </source>
</evidence>
<keyword evidence="10" id="KW-0067">ATP-binding</keyword>
<dbReference type="CDD" id="cd16922">
    <property type="entry name" value="HATPase_EvgS-ArcB-TorS-like"/>
    <property type="match status" value="1"/>
</dbReference>
<feature type="domain" description="Response regulatory" evidence="21">
    <location>
        <begin position="463"/>
        <end position="584"/>
    </location>
</feature>
<dbReference type="SMART" id="SM00448">
    <property type="entry name" value="REC"/>
    <property type="match status" value="2"/>
</dbReference>
<dbReference type="SMART" id="SM00091">
    <property type="entry name" value="PAS"/>
    <property type="match status" value="1"/>
</dbReference>
<evidence type="ECO:0000256" key="4">
    <source>
        <dbReference type="ARBA" id="ARBA00022475"/>
    </source>
</evidence>
<keyword evidence="12" id="KW-0902">Two-component regulatory system</keyword>
<evidence type="ECO:0000259" key="20">
    <source>
        <dbReference type="PROSITE" id="PS50109"/>
    </source>
</evidence>
<dbReference type="GO" id="GO:0005524">
    <property type="term" value="F:ATP binding"/>
    <property type="evidence" value="ECO:0007669"/>
    <property type="project" value="UniProtKB-KW"/>
</dbReference>
<keyword evidence="18" id="KW-0175">Coiled coil</keyword>
<evidence type="ECO:0000256" key="7">
    <source>
        <dbReference type="ARBA" id="ARBA00022692"/>
    </source>
</evidence>
<evidence type="ECO:0000256" key="5">
    <source>
        <dbReference type="ARBA" id="ARBA00022553"/>
    </source>
</evidence>
<dbReference type="CDD" id="cd00130">
    <property type="entry name" value="PAS"/>
    <property type="match status" value="1"/>
</dbReference>
<dbReference type="PANTHER" id="PTHR45339:SF1">
    <property type="entry name" value="HYBRID SIGNAL TRANSDUCTION HISTIDINE KINASE J"/>
    <property type="match status" value="1"/>
</dbReference>
<name>A0A975BCY3_9BACT</name>
<evidence type="ECO:0000256" key="15">
    <source>
        <dbReference type="ARBA" id="ARBA00068150"/>
    </source>
</evidence>
<evidence type="ECO:0000256" key="12">
    <source>
        <dbReference type="ARBA" id="ARBA00023012"/>
    </source>
</evidence>
<dbReference type="Gene3D" id="3.30.565.10">
    <property type="entry name" value="Histidine kinase-like ATPase, C-terminal domain"/>
    <property type="match status" value="1"/>
</dbReference>
<dbReference type="PROSITE" id="PS50110">
    <property type="entry name" value="RESPONSE_REGULATORY"/>
    <property type="match status" value="2"/>
</dbReference>
<dbReference type="InterPro" id="IPR001610">
    <property type="entry name" value="PAC"/>
</dbReference>
<evidence type="ECO:0000256" key="10">
    <source>
        <dbReference type="ARBA" id="ARBA00022840"/>
    </source>
</evidence>
<dbReference type="SUPFAM" id="SSF55874">
    <property type="entry name" value="ATPase domain of HSP90 chaperone/DNA topoisomerase II/histidine kinase"/>
    <property type="match status" value="1"/>
</dbReference>
<dbReference type="Gene3D" id="3.30.450.20">
    <property type="entry name" value="PAS domain"/>
    <property type="match status" value="1"/>
</dbReference>
<dbReference type="Pfam" id="PF00512">
    <property type="entry name" value="HisKA"/>
    <property type="match status" value="1"/>
</dbReference>
<dbReference type="FunFam" id="1.10.287.130:FF:000002">
    <property type="entry name" value="Two-component osmosensing histidine kinase"/>
    <property type="match status" value="1"/>
</dbReference>
<feature type="domain" description="PAC" evidence="23">
    <location>
        <begin position="153"/>
        <end position="205"/>
    </location>
</feature>
<evidence type="ECO:0000256" key="14">
    <source>
        <dbReference type="ARBA" id="ARBA00064003"/>
    </source>
</evidence>
<evidence type="ECO:0000313" key="25">
    <source>
        <dbReference type="EMBL" id="QTA82998.1"/>
    </source>
</evidence>
<dbReference type="RefSeq" id="WP_207688852.1">
    <property type="nucleotide sequence ID" value="NZ_CP061799.1"/>
</dbReference>
<keyword evidence="11 19" id="KW-1133">Transmembrane helix</keyword>
<dbReference type="GO" id="GO:0005886">
    <property type="term" value="C:plasma membrane"/>
    <property type="evidence" value="ECO:0007669"/>
    <property type="project" value="UniProtKB-SubCell"/>
</dbReference>
<evidence type="ECO:0000256" key="13">
    <source>
        <dbReference type="ARBA" id="ARBA00023136"/>
    </source>
</evidence>
<comment type="catalytic activity">
    <reaction evidence="1">
        <text>ATP + protein L-histidine = ADP + protein N-phospho-L-histidine.</text>
        <dbReference type="EC" id="2.7.13.3"/>
    </reaction>
</comment>
<evidence type="ECO:0000256" key="9">
    <source>
        <dbReference type="ARBA" id="ARBA00022777"/>
    </source>
</evidence>
<evidence type="ECO:0000259" key="24">
    <source>
        <dbReference type="PROSITE" id="PS50894"/>
    </source>
</evidence>
<dbReference type="PROSITE" id="PS50109">
    <property type="entry name" value="HIS_KIN"/>
    <property type="match status" value="1"/>
</dbReference>
<dbReference type="InterPro" id="IPR004358">
    <property type="entry name" value="Sig_transdc_His_kin-like_C"/>
</dbReference>
<keyword evidence="9 25" id="KW-0418">Kinase</keyword>
<evidence type="ECO:0000259" key="21">
    <source>
        <dbReference type="PROSITE" id="PS50110"/>
    </source>
</evidence>
<evidence type="ECO:0000256" key="16">
    <source>
        <dbReference type="PROSITE-ProRule" id="PRU00110"/>
    </source>
</evidence>
<dbReference type="InterPro" id="IPR003594">
    <property type="entry name" value="HATPase_dom"/>
</dbReference>
<keyword evidence="26" id="KW-1185">Reference proteome</keyword>